<keyword evidence="4" id="KW-0288">FMN</keyword>
<gene>
    <name evidence="7" type="ORF">TRFO_12869</name>
</gene>
<evidence type="ECO:0000313" key="8">
    <source>
        <dbReference type="Proteomes" id="UP000179807"/>
    </source>
</evidence>
<evidence type="ECO:0000256" key="2">
    <source>
        <dbReference type="ARBA" id="ARBA00007118"/>
    </source>
</evidence>
<proteinExistence type="inferred from homology"/>
<dbReference type="EMBL" id="MLAK01000068">
    <property type="protein sequence ID" value="OHT16803.1"/>
    <property type="molecule type" value="Genomic_DNA"/>
</dbReference>
<evidence type="ECO:0000259" key="6">
    <source>
        <dbReference type="Pfam" id="PF00881"/>
    </source>
</evidence>
<dbReference type="InterPro" id="IPR000415">
    <property type="entry name" value="Nitroreductase-like"/>
</dbReference>
<evidence type="ECO:0000256" key="3">
    <source>
        <dbReference type="ARBA" id="ARBA00022630"/>
    </source>
</evidence>
<accession>A0A1J4L013</accession>
<dbReference type="SUPFAM" id="SSF55469">
    <property type="entry name" value="FMN-dependent nitroreductase-like"/>
    <property type="match status" value="1"/>
</dbReference>
<comment type="similarity">
    <text evidence="2">Belongs to the nitroreductase family.</text>
</comment>
<dbReference type="PANTHER" id="PTHR43673">
    <property type="entry name" value="NAD(P)H NITROREDUCTASE YDGI-RELATED"/>
    <property type="match status" value="1"/>
</dbReference>
<feature type="domain" description="Nitroreductase" evidence="6">
    <location>
        <begin position="137"/>
        <end position="278"/>
    </location>
</feature>
<dbReference type="RefSeq" id="XP_068369939.1">
    <property type="nucleotide sequence ID" value="XM_068496898.1"/>
</dbReference>
<dbReference type="Proteomes" id="UP000179807">
    <property type="component" value="Unassembled WGS sequence"/>
</dbReference>
<keyword evidence="5" id="KW-0560">Oxidoreductase</keyword>
<dbReference type="PANTHER" id="PTHR43673:SF2">
    <property type="entry name" value="NITROREDUCTASE"/>
    <property type="match status" value="1"/>
</dbReference>
<dbReference type="VEuPathDB" id="TrichDB:TRFO_12869"/>
<reference evidence="7" key="1">
    <citation type="submission" date="2016-10" db="EMBL/GenBank/DDBJ databases">
        <authorList>
            <person name="Benchimol M."/>
            <person name="Almeida L.G."/>
            <person name="Vasconcelos A.T."/>
            <person name="Perreira-Neves A."/>
            <person name="Rosa I.A."/>
            <person name="Tasca T."/>
            <person name="Bogo M.R."/>
            <person name="de Souza W."/>
        </authorList>
    </citation>
    <scope>NUCLEOTIDE SEQUENCE [LARGE SCALE GENOMIC DNA]</scope>
    <source>
        <strain evidence="7">K</strain>
    </source>
</reference>
<protein>
    <recommendedName>
        <fullName evidence="6">Nitroreductase domain-containing protein</fullName>
    </recommendedName>
</protein>
<evidence type="ECO:0000256" key="5">
    <source>
        <dbReference type="ARBA" id="ARBA00023002"/>
    </source>
</evidence>
<dbReference type="InterPro" id="IPR029479">
    <property type="entry name" value="Nitroreductase"/>
</dbReference>
<keyword evidence="8" id="KW-1185">Reference proteome</keyword>
<dbReference type="GeneID" id="94831602"/>
<dbReference type="OrthoDB" id="41362at2759"/>
<evidence type="ECO:0000256" key="1">
    <source>
        <dbReference type="ARBA" id="ARBA00001917"/>
    </source>
</evidence>
<name>A0A1J4L013_9EUKA</name>
<evidence type="ECO:0000313" key="7">
    <source>
        <dbReference type="EMBL" id="OHT16803.1"/>
    </source>
</evidence>
<dbReference type="Pfam" id="PF00881">
    <property type="entry name" value="Nitroreductase"/>
    <property type="match status" value="1"/>
</dbReference>
<dbReference type="AlphaFoldDB" id="A0A1J4L013"/>
<dbReference type="GO" id="GO:0016491">
    <property type="term" value="F:oxidoreductase activity"/>
    <property type="evidence" value="ECO:0007669"/>
    <property type="project" value="UniProtKB-KW"/>
</dbReference>
<comment type="caution">
    <text evidence="7">The sequence shown here is derived from an EMBL/GenBank/DDBJ whole genome shotgun (WGS) entry which is preliminary data.</text>
</comment>
<sequence length="299" mass="34015">MSNFNVLVPGYFTSIQSCHAMFFNKIKEEIAEQKSILSDLIKFHLLIFPQNGFPLEETQLLLSSFSFCSGTHTIPQKNSQKEIDCLINDAKIDCVVVFEETIFNDWQISKKHHKNLFIFISNLQHPDLLASSHLFNRRYSPSNFTGEHVSDAILKEVISAARRSPSAGNLQAYSIIFVKNRDVIKQIADVAHRQEKITFADGVAVFVMEKELSAAKYRSRGMKLYSLQDATIACSHLQLAFESFGIQSRWIGAFKDEDMQRVLNLGNKEVAGLLIYGYGIKSKHQSKRRDINQFVSEIV</sequence>
<dbReference type="Gene3D" id="3.40.109.10">
    <property type="entry name" value="NADH Oxidase"/>
    <property type="match status" value="1"/>
</dbReference>
<evidence type="ECO:0000256" key="4">
    <source>
        <dbReference type="ARBA" id="ARBA00022643"/>
    </source>
</evidence>
<dbReference type="CDD" id="cd02062">
    <property type="entry name" value="Nitro_FMN_reductase"/>
    <property type="match status" value="1"/>
</dbReference>
<comment type="cofactor">
    <cofactor evidence="1">
        <name>FMN</name>
        <dbReference type="ChEBI" id="CHEBI:58210"/>
    </cofactor>
</comment>
<organism evidence="7 8">
    <name type="scientific">Tritrichomonas foetus</name>
    <dbReference type="NCBI Taxonomy" id="1144522"/>
    <lineage>
        <taxon>Eukaryota</taxon>
        <taxon>Metamonada</taxon>
        <taxon>Parabasalia</taxon>
        <taxon>Tritrichomonadida</taxon>
        <taxon>Tritrichomonadidae</taxon>
        <taxon>Tritrichomonas</taxon>
    </lineage>
</organism>
<keyword evidence="3" id="KW-0285">Flavoprotein</keyword>